<evidence type="ECO:0000259" key="3">
    <source>
        <dbReference type="Pfam" id="PF12850"/>
    </source>
</evidence>
<dbReference type="Pfam" id="PF12850">
    <property type="entry name" value="Metallophos_2"/>
    <property type="match status" value="1"/>
</dbReference>
<dbReference type="InterPro" id="IPR024654">
    <property type="entry name" value="Calcineurin-like_PHP_lpxH"/>
</dbReference>
<comment type="caution">
    <text evidence="4">The sequence shown here is derived from an EMBL/GenBank/DDBJ whole genome shotgun (WGS) entry which is preliminary data.</text>
</comment>
<comment type="similarity">
    <text evidence="1 2">Belongs to the metallophosphoesterase superfamily. YfcE family.</text>
</comment>
<dbReference type="GO" id="GO:0046872">
    <property type="term" value="F:metal ion binding"/>
    <property type="evidence" value="ECO:0007669"/>
    <property type="project" value="UniProtKB-KW"/>
</dbReference>
<dbReference type="InterPro" id="IPR000979">
    <property type="entry name" value="Phosphodiesterase_MJ0936/Vps29"/>
</dbReference>
<feature type="domain" description="Calcineurin-like phosphoesterase" evidence="3">
    <location>
        <begin position="1"/>
        <end position="178"/>
    </location>
</feature>
<dbReference type="EMBL" id="MHOZ01000001">
    <property type="protein sequence ID" value="OGZ74760.1"/>
    <property type="molecule type" value="Genomic_DNA"/>
</dbReference>
<evidence type="ECO:0000313" key="4">
    <source>
        <dbReference type="EMBL" id="OGZ74760.1"/>
    </source>
</evidence>
<evidence type="ECO:0000256" key="2">
    <source>
        <dbReference type="RuleBase" id="RU362039"/>
    </source>
</evidence>
<evidence type="ECO:0000256" key="1">
    <source>
        <dbReference type="ARBA" id="ARBA00008950"/>
    </source>
</evidence>
<dbReference type="SUPFAM" id="SSF56300">
    <property type="entry name" value="Metallo-dependent phosphatases"/>
    <property type="match status" value="1"/>
</dbReference>
<sequence length="188" mass="21342">MKFAIISDTHGNVANFRKAVGWLNNQEIQIILHCGDIGNPESLKESLVDFKGEFFGVFGNMDKDFKILIEEYNKIPRVEIKEDIFEKVIGGNPPSHKASEGQRKIAFTHFPDEAKKLAQSGKYNLVFYGHTHRPWEEKVPVRRSSESEGGGECRMINPGELAGQFNKPTFAIYDTETDNLELKILEKL</sequence>
<dbReference type="InterPro" id="IPR053193">
    <property type="entry name" value="MetalloPDE_YfcE-like"/>
</dbReference>
<name>A0A1G2IK38_9BACT</name>
<dbReference type="EC" id="3.1.4.-" evidence="2"/>
<protein>
    <recommendedName>
        <fullName evidence="2">Phosphoesterase</fullName>
        <ecNumber evidence="2">3.1.4.-</ecNumber>
    </recommendedName>
</protein>
<dbReference type="GO" id="GO:0016787">
    <property type="term" value="F:hydrolase activity"/>
    <property type="evidence" value="ECO:0007669"/>
    <property type="project" value="UniProtKB-UniRule"/>
</dbReference>
<evidence type="ECO:0000313" key="5">
    <source>
        <dbReference type="Proteomes" id="UP000178826"/>
    </source>
</evidence>
<comment type="cofactor">
    <cofactor evidence="2">
        <name>a divalent metal cation</name>
        <dbReference type="ChEBI" id="CHEBI:60240"/>
    </cofactor>
</comment>
<keyword evidence="2" id="KW-0479">Metal-binding</keyword>
<dbReference type="NCBIfam" id="TIGR00040">
    <property type="entry name" value="yfcE"/>
    <property type="match status" value="1"/>
</dbReference>
<dbReference type="Gene3D" id="3.60.21.10">
    <property type="match status" value="1"/>
</dbReference>
<reference evidence="4 5" key="1">
    <citation type="journal article" date="2016" name="Nat. Commun.">
        <title>Thousands of microbial genomes shed light on interconnected biogeochemical processes in an aquifer system.</title>
        <authorList>
            <person name="Anantharaman K."/>
            <person name="Brown C.T."/>
            <person name="Hug L.A."/>
            <person name="Sharon I."/>
            <person name="Castelle C.J."/>
            <person name="Probst A.J."/>
            <person name="Thomas B.C."/>
            <person name="Singh A."/>
            <person name="Wilkins M.J."/>
            <person name="Karaoz U."/>
            <person name="Brodie E.L."/>
            <person name="Williams K.H."/>
            <person name="Hubbard S.S."/>
            <person name="Banfield J.F."/>
        </authorList>
    </citation>
    <scope>NUCLEOTIDE SEQUENCE [LARGE SCALE GENOMIC DNA]</scope>
</reference>
<gene>
    <name evidence="4" type="ORF">A2998_01675</name>
</gene>
<dbReference type="PANTHER" id="PTHR43165">
    <property type="entry name" value="METALLOPHOSPHOESTERASE"/>
    <property type="match status" value="1"/>
</dbReference>
<dbReference type="Proteomes" id="UP000178826">
    <property type="component" value="Unassembled WGS sequence"/>
</dbReference>
<dbReference type="AlphaFoldDB" id="A0A1G2IK38"/>
<organism evidence="4 5">
    <name type="scientific">Candidatus Staskawiczbacteria bacterium RIFCSPLOWO2_01_FULL_37_25b</name>
    <dbReference type="NCBI Taxonomy" id="1802213"/>
    <lineage>
        <taxon>Bacteria</taxon>
        <taxon>Candidatus Staskawicziibacteriota</taxon>
    </lineage>
</organism>
<dbReference type="InterPro" id="IPR029052">
    <property type="entry name" value="Metallo-depent_PP-like"/>
</dbReference>
<dbReference type="PANTHER" id="PTHR43165:SF1">
    <property type="entry name" value="PHOSPHODIESTERASE MJ0936"/>
    <property type="match status" value="1"/>
</dbReference>
<accession>A0A1G2IK38</accession>
<proteinExistence type="inferred from homology"/>